<gene>
    <name evidence="5" type="ORF">QFZ26_000821</name>
</gene>
<dbReference type="SUPFAM" id="SSF49879">
    <property type="entry name" value="SMAD/FHA domain"/>
    <property type="match status" value="1"/>
</dbReference>
<evidence type="ECO:0000256" key="1">
    <source>
        <dbReference type="ARBA" id="ARBA00022741"/>
    </source>
</evidence>
<dbReference type="RefSeq" id="WP_307039548.1">
    <property type="nucleotide sequence ID" value="NZ_JAUSYY010000001.1"/>
</dbReference>
<accession>A0ABU0R5A8</accession>
<comment type="caution">
    <text evidence="5">The sequence shown here is derived from an EMBL/GenBank/DDBJ whole genome shotgun (WGS) entry which is preliminary data.</text>
</comment>
<dbReference type="CDD" id="cd00060">
    <property type="entry name" value="FHA"/>
    <property type="match status" value="1"/>
</dbReference>
<dbReference type="InterPro" id="IPR050206">
    <property type="entry name" value="FtsK/SpoIIIE/SftA"/>
</dbReference>
<dbReference type="SMART" id="SM00382">
    <property type="entry name" value="AAA"/>
    <property type="match status" value="2"/>
</dbReference>
<dbReference type="InterPro" id="IPR027417">
    <property type="entry name" value="P-loop_NTPase"/>
</dbReference>
<keyword evidence="2 3" id="KW-0067">ATP-binding</keyword>
<dbReference type="PANTHER" id="PTHR22683:SF1">
    <property type="entry name" value="TYPE VII SECRETION SYSTEM PROTEIN ESSC"/>
    <property type="match status" value="1"/>
</dbReference>
<name>A0ABU0R5A8_9MICO</name>
<dbReference type="InterPro" id="IPR008984">
    <property type="entry name" value="SMAD_FHA_dom_sf"/>
</dbReference>
<evidence type="ECO:0000256" key="2">
    <source>
        <dbReference type="ARBA" id="ARBA00022840"/>
    </source>
</evidence>
<dbReference type="Pfam" id="PF01580">
    <property type="entry name" value="FtsK_SpoIIIE"/>
    <property type="match status" value="2"/>
</dbReference>
<evidence type="ECO:0000313" key="6">
    <source>
        <dbReference type="Proteomes" id="UP001239083"/>
    </source>
</evidence>
<proteinExistence type="predicted"/>
<sequence>MTVRLTIGAPVAQGEPASWLLKVDEATTVGEVAESLGVAPSALDPRSTATTPFGESALLSGATIPAQDHDGPEPGTLRLEVVGGPFAGETIPLSFGVAVTIGSAPTAHLAISDPSLAPQHAVLSLDVPAPVEDGRPAPLSATLAPAVAGAPIWVNGDTVDGSVTLVPADLFQLGNSMFRLGMAPGSDADLTRDALGARGFNRPSRIQPSKAQPVVMLPGDKPEDPDQSPMPWLSAIIPVVLGVTMAIVFARPIMLLMAAASPIMVVGSFIANRKMAKKKGVKTEKQWIADVKVAERRIRDLAKAQRLDGWYRMPDPVIIADIALRPLARLWERRKNDDDALQIRVGVTEVELDVRLEGGGKDRTTQGSVGVTPQPVAADLGKGVVGIAGPADAVRSLARAMLTSFAALRSPRDAELIVICDADADAEWGWTQWLPHVQASSSVPAMLGNTDDTRRERLREIAVTLENRMRAAGQRGAASPSDILVVVDGAREYRMLPGMVPLLEHGAAHGIHVIALDSERARLPEEATSVVVVDPADPALARFETGKEYYPTVLLDGVSLPLAQRIARSLCSIQHVSGVGDDAMLPTSVRMVDLLKIDLDDPAPIMQRWAKQPRNTFVVVGANADGEFALDISRDGPHALVAGTTGSGKSEFLQALVVSLALANRPDALNFVLVDYKGGSAFADCERLPHTVGMVTNLDARETERALASLDAELKRREVVLRDMGAKDVDAAWAKDAETAAQRGLARLMIVIDEFAELKTELPEFIDGLVRIARVGRSLGVNLVLATQRPAGVITAEMQSNINLRVALRVTDRSDSSDILGSGEAALISASTPGRGFVRLGPSAAPSGFQTARVAGIRPGVQRVVKVLPPAAKIEWETLGFPVRYPQTSSQHEENRDHDDTDLRAVVDVITEATNRLGIAKNPSPWLLPLPAVLPLDKLADTPLKPTELLLGLEDVPGEQSQRPLTWDVANGSHILFLGGSMSGRTTALRTLLAQTVQRFTPADLHLYISDFGNGALLPFADAPQCGAVVTQLDGDRLPRLMQRVLEELATRQATLSSAGVGHINEQRAQADPTTALPYAIFAVDGWERMSSTMNPDQLVAFREQFMRVLREGPAVGVRVVMTGDRGISGDKVSSFIDEQYVLPMRDINDYRTAGVMAKDVPLNLPAGRALWGANGSEAQFAVLVRDTSGEAQTTALRRTIEHVRDHFDQFPQLAELPQPFRVDPLPGYMALTAAYELPLGDGGGEDGPVVAIGGDRLSKFTLDWPGDGGFVVTGDRRSGRSSTLAAIVHQLAWRKEPLLVVSPRASVLTELAERSGIPVISAADTQPAQLDEILAPFDGRVTVVVDDAEQFKNAPIEHALTGIKHRATFIVAADTDSLSTLFGGPFVEAKKARRAFVLRPGAAMVGTQAVGAPIPKFMLGQAPAGGGVFTTPSGWMPARVPDVRQ</sequence>
<reference evidence="5 6" key="1">
    <citation type="submission" date="2023-07" db="EMBL/GenBank/DDBJ databases">
        <title>Comparative genomics of wheat-associated soil bacteria to identify genetic determinants of phenazine resistance.</title>
        <authorList>
            <person name="Mouncey N."/>
        </authorList>
    </citation>
    <scope>NUCLEOTIDE SEQUENCE [LARGE SCALE GENOMIC DNA]</scope>
    <source>
        <strain evidence="5 6">V3I3</strain>
    </source>
</reference>
<dbReference type="SUPFAM" id="SSF52540">
    <property type="entry name" value="P-loop containing nucleoside triphosphate hydrolases"/>
    <property type="match status" value="2"/>
</dbReference>
<dbReference type="Gene3D" id="2.60.200.20">
    <property type="match status" value="1"/>
</dbReference>
<dbReference type="PANTHER" id="PTHR22683">
    <property type="entry name" value="SPORULATION PROTEIN RELATED"/>
    <property type="match status" value="1"/>
</dbReference>
<feature type="binding site" evidence="3">
    <location>
        <begin position="979"/>
        <end position="986"/>
    </location>
    <ligand>
        <name>ATP</name>
        <dbReference type="ChEBI" id="CHEBI:30616"/>
    </ligand>
</feature>
<protein>
    <submittedName>
        <fullName evidence="5">S-DNA-T family DNA segregation ATPase FtsK/SpoIIIE</fullName>
    </submittedName>
</protein>
<evidence type="ECO:0000313" key="5">
    <source>
        <dbReference type="EMBL" id="MDQ0893266.1"/>
    </source>
</evidence>
<keyword evidence="1 3" id="KW-0547">Nucleotide-binding</keyword>
<feature type="domain" description="FtsK" evidence="4">
    <location>
        <begin position="625"/>
        <end position="817"/>
    </location>
</feature>
<dbReference type="PROSITE" id="PS50901">
    <property type="entry name" value="FTSK"/>
    <property type="match status" value="2"/>
</dbReference>
<evidence type="ECO:0000256" key="3">
    <source>
        <dbReference type="PROSITE-ProRule" id="PRU00289"/>
    </source>
</evidence>
<evidence type="ECO:0000259" key="4">
    <source>
        <dbReference type="PROSITE" id="PS50901"/>
    </source>
</evidence>
<dbReference type="InterPro" id="IPR002543">
    <property type="entry name" value="FtsK_dom"/>
</dbReference>
<organism evidence="5 6">
    <name type="scientific">Agromyces ramosus</name>
    <dbReference type="NCBI Taxonomy" id="33879"/>
    <lineage>
        <taxon>Bacteria</taxon>
        <taxon>Bacillati</taxon>
        <taxon>Actinomycetota</taxon>
        <taxon>Actinomycetes</taxon>
        <taxon>Micrococcales</taxon>
        <taxon>Microbacteriaceae</taxon>
        <taxon>Agromyces</taxon>
    </lineage>
</organism>
<feature type="binding site" evidence="3">
    <location>
        <begin position="643"/>
        <end position="650"/>
    </location>
    <ligand>
        <name>ATP</name>
        <dbReference type="ChEBI" id="CHEBI:30616"/>
    </ligand>
</feature>
<dbReference type="InterPro" id="IPR003593">
    <property type="entry name" value="AAA+_ATPase"/>
</dbReference>
<keyword evidence="6" id="KW-1185">Reference proteome</keyword>
<dbReference type="Gene3D" id="3.40.50.300">
    <property type="entry name" value="P-loop containing nucleotide triphosphate hydrolases"/>
    <property type="match status" value="4"/>
</dbReference>
<dbReference type="EMBL" id="JAUSYY010000001">
    <property type="protein sequence ID" value="MDQ0893266.1"/>
    <property type="molecule type" value="Genomic_DNA"/>
</dbReference>
<feature type="domain" description="FtsK" evidence="4">
    <location>
        <begin position="962"/>
        <end position="1164"/>
    </location>
</feature>
<dbReference type="CDD" id="cd01127">
    <property type="entry name" value="TrwB_TraG_TraD_VirD4"/>
    <property type="match status" value="1"/>
</dbReference>
<dbReference type="Proteomes" id="UP001239083">
    <property type="component" value="Unassembled WGS sequence"/>
</dbReference>